<feature type="region of interest" description="Disordered" evidence="1">
    <location>
        <begin position="1"/>
        <end position="30"/>
    </location>
</feature>
<evidence type="ECO:0000256" key="1">
    <source>
        <dbReference type="SAM" id="MobiDB-lite"/>
    </source>
</evidence>
<dbReference type="AlphaFoldDB" id="A0A699XLS1"/>
<evidence type="ECO:0000313" key="2">
    <source>
        <dbReference type="EMBL" id="GFD60749.1"/>
    </source>
</evidence>
<sequence length="78" mass="8128">QSKGNPIIDDNPSSKASPNDPKSNVPIVQSVDINTKSTSYAGVAGGSNKVQPNVTSNFHQLTADFVFDGVNISIPRSG</sequence>
<comment type="caution">
    <text evidence="2">The sequence shown here is derived from an EMBL/GenBank/DDBJ whole genome shotgun (WGS) entry which is preliminary data.</text>
</comment>
<dbReference type="EMBL" id="BKCJ011882060">
    <property type="protein sequence ID" value="GFD60749.1"/>
    <property type="molecule type" value="Genomic_DNA"/>
</dbReference>
<accession>A0A699XLS1</accession>
<feature type="non-terminal residue" evidence="2">
    <location>
        <position position="1"/>
    </location>
</feature>
<name>A0A699XLS1_TANCI</name>
<organism evidence="2">
    <name type="scientific">Tanacetum cinerariifolium</name>
    <name type="common">Dalmatian daisy</name>
    <name type="synonym">Chrysanthemum cinerariifolium</name>
    <dbReference type="NCBI Taxonomy" id="118510"/>
    <lineage>
        <taxon>Eukaryota</taxon>
        <taxon>Viridiplantae</taxon>
        <taxon>Streptophyta</taxon>
        <taxon>Embryophyta</taxon>
        <taxon>Tracheophyta</taxon>
        <taxon>Spermatophyta</taxon>
        <taxon>Magnoliopsida</taxon>
        <taxon>eudicotyledons</taxon>
        <taxon>Gunneridae</taxon>
        <taxon>Pentapetalae</taxon>
        <taxon>asterids</taxon>
        <taxon>campanulids</taxon>
        <taxon>Asterales</taxon>
        <taxon>Asteraceae</taxon>
        <taxon>Asteroideae</taxon>
        <taxon>Anthemideae</taxon>
        <taxon>Anthemidinae</taxon>
        <taxon>Tanacetum</taxon>
    </lineage>
</organism>
<protein>
    <submittedName>
        <fullName evidence="2">Uncharacterized protein</fullName>
    </submittedName>
</protein>
<gene>
    <name evidence="2" type="ORF">Tci_932718</name>
</gene>
<proteinExistence type="predicted"/>
<feature type="compositionally biased region" description="Polar residues" evidence="1">
    <location>
        <begin position="11"/>
        <end position="22"/>
    </location>
</feature>
<reference evidence="2" key="1">
    <citation type="journal article" date="2019" name="Sci. Rep.">
        <title>Draft genome of Tanacetum cinerariifolium, the natural source of mosquito coil.</title>
        <authorList>
            <person name="Yamashiro T."/>
            <person name="Shiraishi A."/>
            <person name="Satake H."/>
            <person name="Nakayama K."/>
        </authorList>
    </citation>
    <scope>NUCLEOTIDE SEQUENCE</scope>
</reference>